<reference evidence="2" key="2">
    <citation type="submission" date="2015-03" db="UniProtKB">
        <authorList>
            <consortium name="EnsemblPlants"/>
        </authorList>
    </citation>
    <scope>IDENTIFICATION</scope>
</reference>
<dbReference type="AlphaFoldDB" id="A0A0D3EE67"/>
<protein>
    <recommendedName>
        <fullName evidence="4">Myb-like domain-containing protein</fullName>
    </recommendedName>
</protein>
<dbReference type="Proteomes" id="UP000032141">
    <property type="component" value="Chromosome C9"/>
</dbReference>
<keyword evidence="3" id="KW-1185">Reference proteome</keyword>
<evidence type="ECO:0008006" key="4">
    <source>
        <dbReference type="Google" id="ProtNLM"/>
    </source>
</evidence>
<dbReference type="InterPro" id="IPR006912">
    <property type="entry name" value="Harbinger_derived_prot"/>
</dbReference>
<organism evidence="2 3">
    <name type="scientific">Brassica oleracea var. oleracea</name>
    <dbReference type="NCBI Taxonomy" id="109376"/>
    <lineage>
        <taxon>Eukaryota</taxon>
        <taxon>Viridiplantae</taxon>
        <taxon>Streptophyta</taxon>
        <taxon>Embryophyta</taxon>
        <taxon>Tracheophyta</taxon>
        <taxon>Spermatophyta</taxon>
        <taxon>Magnoliopsida</taxon>
        <taxon>eudicotyledons</taxon>
        <taxon>Gunneridae</taxon>
        <taxon>Pentapetalae</taxon>
        <taxon>rosids</taxon>
        <taxon>malvids</taxon>
        <taxon>Brassicales</taxon>
        <taxon>Brassicaceae</taxon>
        <taxon>Brassiceae</taxon>
        <taxon>Brassica</taxon>
    </lineage>
</organism>
<reference evidence="2 3" key="1">
    <citation type="journal article" date="2014" name="Genome Biol.">
        <title>Transcriptome and methylome profiling reveals relics of genome dominance in the mesopolyploid Brassica oleracea.</title>
        <authorList>
            <person name="Parkin I.A."/>
            <person name="Koh C."/>
            <person name="Tang H."/>
            <person name="Robinson S.J."/>
            <person name="Kagale S."/>
            <person name="Clarke W.E."/>
            <person name="Town C.D."/>
            <person name="Nixon J."/>
            <person name="Krishnakumar V."/>
            <person name="Bidwell S.L."/>
            <person name="Denoeud F."/>
            <person name="Belcram H."/>
            <person name="Links M.G."/>
            <person name="Just J."/>
            <person name="Clarke C."/>
            <person name="Bender T."/>
            <person name="Huebert T."/>
            <person name="Mason A.S."/>
            <person name="Pires J.C."/>
            <person name="Barker G."/>
            <person name="Moore J."/>
            <person name="Walley P.G."/>
            <person name="Manoli S."/>
            <person name="Batley J."/>
            <person name="Edwards D."/>
            <person name="Nelson M.N."/>
            <person name="Wang X."/>
            <person name="Paterson A.H."/>
            <person name="King G."/>
            <person name="Bancroft I."/>
            <person name="Chalhoub B."/>
            <person name="Sharpe A.G."/>
        </authorList>
    </citation>
    <scope>NUCLEOTIDE SEQUENCE</scope>
    <source>
        <strain evidence="2 3">cv. TO1000</strain>
    </source>
</reference>
<proteinExistence type="predicted"/>
<dbReference type="Gramene" id="Bo9g154230.1">
    <property type="protein sequence ID" value="Bo9g154230.1"/>
    <property type="gene ID" value="Bo9g154230"/>
</dbReference>
<accession>A0A0D3EE67</accession>
<evidence type="ECO:0000313" key="2">
    <source>
        <dbReference type="EnsemblPlants" id="Bo9g154230.1"/>
    </source>
</evidence>
<dbReference type="HOGENOM" id="CLU_012390_5_3_1"/>
<dbReference type="EnsemblPlants" id="Bo9g154230.1">
    <property type="protein sequence ID" value="Bo9g154230.1"/>
    <property type="gene ID" value="Bo9g154230"/>
</dbReference>
<feature type="region of interest" description="Disordered" evidence="1">
    <location>
        <begin position="491"/>
        <end position="510"/>
    </location>
</feature>
<dbReference type="PANTHER" id="PTHR47150:SF5">
    <property type="entry name" value="OS07G0546750 PROTEIN"/>
    <property type="match status" value="1"/>
</dbReference>
<dbReference type="Pfam" id="PF04827">
    <property type="entry name" value="Plant_tran"/>
    <property type="match status" value="2"/>
</dbReference>
<name>A0A0D3EE67_BRAOL</name>
<dbReference type="PANTHER" id="PTHR47150">
    <property type="entry name" value="OS12G0169200 PROTEIN"/>
    <property type="match status" value="1"/>
</dbReference>
<evidence type="ECO:0000256" key="1">
    <source>
        <dbReference type="SAM" id="MobiDB-lite"/>
    </source>
</evidence>
<sequence>METTPGFVNLLNNQSSFSLDSPEPVWFSTEQSIPMDTPHVSEQSSIKERRKWSIKEDRILISAWLNTSKDSVVGNEQKATHFWRRIVEYYNSSPQLVGTIPRELGQCKQSYEAALREQRSGKNDDDVMKAALDIFFNDYSIKFTLEHAWRELRHDKKWCSAFLSKDKRKQPVEVDGEDAVAAGEARLIGVKATKASIKRKKSGREEELEKIQGIIEMKEKISKRKVVQGHGCERKSREILEKFGYMVMSIYEDRHKRIFSDYSILERYAGTLNDINVLDRSPVFDDILQGRAPKVNYIVNGHEYHLAYYLTDGIYPKWATFVQSIPLPQGPKASLFATHQEAVRKDVERAFGVLQARFAIVKNPALLWDKIKIGIQGRAPRVEYVVNGHMYNLAYYLTDGIYPNWSTFIQSISLPQGPKAELFAKLQESTRKDVERAFGVLQARFANVKSPALSWDQEHIGKTMRACIILHNMIVENERDGYNTQYDTSEFEEGDVASSSRVHKSRGTDIPPSINEMRVIRFQVRETETHHQLKNDLIENIWNKFGDEN</sequence>
<evidence type="ECO:0000313" key="3">
    <source>
        <dbReference type="Proteomes" id="UP000032141"/>
    </source>
</evidence>